<evidence type="ECO:0000313" key="2">
    <source>
        <dbReference type="EMBL" id="ODO01574.1"/>
    </source>
</evidence>
<comment type="caution">
    <text evidence="2">The sequence shown here is derived from an EMBL/GenBank/DDBJ whole genome shotgun (WGS) entry which is preliminary data.</text>
</comment>
<name>A0A1E3JL36_9TREE</name>
<feature type="domain" description="Piwi" evidence="1">
    <location>
        <begin position="2"/>
        <end position="56"/>
    </location>
</feature>
<protein>
    <recommendedName>
        <fullName evidence="1">Piwi domain-containing protein</fullName>
    </recommendedName>
</protein>
<dbReference type="InterPro" id="IPR012337">
    <property type="entry name" value="RNaseH-like_sf"/>
</dbReference>
<dbReference type="Pfam" id="PF02171">
    <property type="entry name" value="Piwi"/>
    <property type="match status" value="1"/>
</dbReference>
<reference evidence="2 3" key="1">
    <citation type="submission" date="2016-06" db="EMBL/GenBank/DDBJ databases">
        <title>Evolution of pathogenesis and genome organization in the Tremellales.</title>
        <authorList>
            <person name="Cuomo C."/>
            <person name="Litvintseva A."/>
            <person name="Heitman J."/>
            <person name="Chen Y."/>
            <person name="Sun S."/>
            <person name="Springer D."/>
            <person name="Dromer F."/>
            <person name="Young S."/>
            <person name="Zeng Q."/>
            <person name="Chapman S."/>
            <person name="Gujja S."/>
            <person name="Saif S."/>
            <person name="Birren B."/>
        </authorList>
    </citation>
    <scope>NUCLEOTIDE SEQUENCE [LARGE SCALE GENOMIC DNA]</scope>
    <source>
        <strain evidence="2 3">CBS 6273</strain>
    </source>
</reference>
<dbReference type="Gene3D" id="3.30.420.10">
    <property type="entry name" value="Ribonuclease H-like superfamily/Ribonuclease H"/>
    <property type="match status" value="1"/>
</dbReference>
<dbReference type="AlphaFoldDB" id="A0A1E3JL36"/>
<dbReference type="GO" id="GO:0003676">
    <property type="term" value="F:nucleic acid binding"/>
    <property type="evidence" value="ECO:0007669"/>
    <property type="project" value="InterPro"/>
</dbReference>
<proteinExistence type="predicted"/>
<dbReference type="SUPFAM" id="SSF53098">
    <property type="entry name" value="Ribonuclease H-like"/>
    <property type="match status" value="1"/>
</dbReference>
<accession>A0A1E3JL36</accession>
<sequence>MVTSPIIDDFYSEAHASLNGTPRPTYYVVVVDENKYTAGKLQGLVKTLCFSNARATPFVPSTNLIVENIMQMISNDDL</sequence>
<dbReference type="InterPro" id="IPR003165">
    <property type="entry name" value="Piwi"/>
</dbReference>
<evidence type="ECO:0000259" key="1">
    <source>
        <dbReference type="Pfam" id="PF02171"/>
    </source>
</evidence>
<organism evidence="2 3">
    <name type="scientific">Cryptococcus amylolentus CBS 6273</name>
    <dbReference type="NCBI Taxonomy" id="1296118"/>
    <lineage>
        <taxon>Eukaryota</taxon>
        <taxon>Fungi</taxon>
        <taxon>Dikarya</taxon>
        <taxon>Basidiomycota</taxon>
        <taxon>Agaricomycotina</taxon>
        <taxon>Tremellomycetes</taxon>
        <taxon>Tremellales</taxon>
        <taxon>Cryptococcaceae</taxon>
        <taxon>Cryptococcus</taxon>
    </lineage>
</organism>
<dbReference type="InterPro" id="IPR036397">
    <property type="entry name" value="RNaseH_sf"/>
</dbReference>
<evidence type="ECO:0000313" key="3">
    <source>
        <dbReference type="Proteomes" id="UP000095149"/>
    </source>
</evidence>
<dbReference type="Proteomes" id="UP000095149">
    <property type="component" value="Unassembled WGS sequence"/>
</dbReference>
<gene>
    <name evidence="2" type="ORF">I350_06394</name>
</gene>
<dbReference type="EMBL" id="MEKH01000010">
    <property type="protein sequence ID" value="ODO01574.1"/>
    <property type="molecule type" value="Genomic_DNA"/>
</dbReference>